<accession>A0A5Q2MP08</accession>
<dbReference type="Proteomes" id="UP000392064">
    <property type="component" value="Chromosome"/>
</dbReference>
<protein>
    <submittedName>
        <fullName evidence="5">FCD domain-containing protein</fullName>
    </submittedName>
</protein>
<dbReference type="InterPro" id="IPR036388">
    <property type="entry name" value="WH-like_DNA-bd_sf"/>
</dbReference>
<keyword evidence="3" id="KW-0804">Transcription</keyword>
<dbReference type="SUPFAM" id="SSF48008">
    <property type="entry name" value="GntR ligand-binding domain-like"/>
    <property type="match status" value="1"/>
</dbReference>
<dbReference type="EMBL" id="CP045737">
    <property type="protein sequence ID" value="QGG42962.1"/>
    <property type="molecule type" value="Genomic_DNA"/>
</dbReference>
<dbReference type="SMART" id="SM00895">
    <property type="entry name" value="FCD"/>
    <property type="match status" value="1"/>
</dbReference>
<reference evidence="5 6" key="1">
    <citation type="submission" date="2019-11" db="EMBL/GenBank/DDBJ databases">
        <authorList>
            <person name="Li J."/>
        </authorList>
    </citation>
    <scope>NUCLEOTIDE SEQUENCE [LARGE SCALE GENOMIC DNA]</scope>
    <source>
        <strain evidence="5 6">MF47</strain>
    </source>
</reference>
<dbReference type="Pfam" id="PF00392">
    <property type="entry name" value="GntR"/>
    <property type="match status" value="1"/>
</dbReference>
<evidence type="ECO:0000256" key="3">
    <source>
        <dbReference type="ARBA" id="ARBA00023163"/>
    </source>
</evidence>
<proteinExistence type="predicted"/>
<dbReference type="InterPro" id="IPR036390">
    <property type="entry name" value="WH_DNA-bd_sf"/>
</dbReference>
<dbReference type="AlphaFoldDB" id="A0A5Q2MP08"/>
<dbReference type="InterPro" id="IPR000524">
    <property type="entry name" value="Tscrpt_reg_HTH_GntR"/>
</dbReference>
<dbReference type="Gene3D" id="1.10.10.10">
    <property type="entry name" value="Winged helix-like DNA-binding domain superfamily/Winged helix DNA-binding domain"/>
    <property type="match status" value="1"/>
</dbReference>
<keyword evidence="2" id="KW-0238">DNA-binding</keyword>
<gene>
    <name evidence="5" type="ORF">GEV26_17145</name>
</gene>
<dbReference type="SMART" id="SM00345">
    <property type="entry name" value="HTH_GNTR"/>
    <property type="match status" value="1"/>
</dbReference>
<evidence type="ECO:0000313" key="5">
    <source>
        <dbReference type="EMBL" id="QGG42962.1"/>
    </source>
</evidence>
<feature type="domain" description="HTH gntR-type" evidence="4">
    <location>
        <begin position="13"/>
        <end position="80"/>
    </location>
</feature>
<evidence type="ECO:0000256" key="2">
    <source>
        <dbReference type="ARBA" id="ARBA00023125"/>
    </source>
</evidence>
<keyword evidence="6" id="KW-1185">Reference proteome</keyword>
<dbReference type="RefSeq" id="WP_153654766.1">
    <property type="nucleotide sequence ID" value="NZ_CP045737.1"/>
</dbReference>
<dbReference type="PANTHER" id="PTHR43537">
    <property type="entry name" value="TRANSCRIPTIONAL REGULATOR, GNTR FAMILY"/>
    <property type="match status" value="1"/>
</dbReference>
<dbReference type="SUPFAM" id="SSF46785">
    <property type="entry name" value="Winged helix' DNA-binding domain"/>
    <property type="match status" value="1"/>
</dbReference>
<organism evidence="5 6">
    <name type="scientific">Aeromicrobium yanjiei</name>
    <dbReference type="NCBI Taxonomy" id="2662028"/>
    <lineage>
        <taxon>Bacteria</taxon>
        <taxon>Bacillati</taxon>
        <taxon>Actinomycetota</taxon>
        <taxon>Actinomycetes</taxon>
        <taxon>Propionibacteriales</taxon>
        <taxon>Nocardioidaceae</taxon>
        <taxon>Aeromicrobium</taxon>
    </lineage>
</organism>
<dbReference type="InterPro" id="IPR008920">
    <property type="entry name" value="TF_FadR/GntR_C"/>
</dbReference>
<sequence length="232" mass="25300">MSDGTGTELSRDGTFSRRTETLVREMILSGTVAPGERLNEVALAASLGISRGPLREAIQHLAGEGLLTIVSHRGAFVRTFDPRELDELYDMRTAFEMYAARLACQRAADEDLAALEAFVSETAEAMSSESGGSYPPDRDFHQRLLALASNATLERAALETQAQIYLARSMSAKAPVRAKEALQEHADIVAALQSRMPDEAARLVHQHLDRARRSALAALGFDDESRRGSEKS</sequence>
<evidence type="ECO:0000256" key="1">
    <source>
        <dbReference type="ARBA" id="ARBA00023015"/>
    </source>
</evidence>
<dbReference type="KEGG" id="aef:GEV26_17145"/>
<dbReference type="PROSITE" id="PS50949">
    <property type="entry name" value="HTH_GNTR"/>
    <property type="match status" value="1"/>
</dbReference>
<evidence type="ECO:0000313" key="6">
    <source>
        <dbReference type="Proteomes" id="UP000392064"/>
    </source>
</evidence>
<dbReference type="Pfam" id="PF07729">
    <property type="entry name" value="FCD"/>
    <property type="match status" value="1"/>
</dbReference>
<dbReference type="InterPro" id="IPR011711">
    <property type="entry name" value="GntR_C"/>
</dbReference>
<dbReference type="GO" id="GO:0003700">
    <property type="term" value="F:DNA-binding transcription factor activity"/>
    <property type="evidence" value="ECO:0007669"/>
    <property type="project" value="InterPro"/>
</dbReference>
<name>A0A5Q2MP08_9ACTN</name>
<evidence type="ECO:0000259" key="4">
    <source>
        <dbReference type="PROSITE" id="PS50949"/>
    </source>
</evidence>
<dbReference type="GO" id="GO:0003677">
    <property type="term" value="F:DNA binding"/>
    <property type="evidence" value="ECO:0007669"/>
    <property type="project" value="UniProtKB-KW"/>
</dbReference>
<keyword evidence="1" id="KW-0805">Transcription regulation</keyword>
<dbReference type="CDD" id="cd07377">
    <property type="entry name" value="WHTH_GntR"/>
    <property type="match status" value="1"/>
</dbReference>
<dbReference type="PANTHER" id="PTHR43537:SF45">
    <property type="entry name" value="GNTR FAMILY REGULATORY PROTEIN"/>
    <property type="match status" value="1"/>
</dbReference>
<dbReference type="Gene3D" id="1.20.120.530">
    <property type="entry name" value="GntR ligand-binding domain-like"/>
    <property type="match status" value="1"/>
</dbReference>